<dbReference type="Pfam" id="PF12392">
    <property type="entry name" value="DUF3656"/>
    <property type="match status" value="1"/>
</dbReference>
<dbReference type="InterPro" id="IPR020988">
    <property type="entry name" value="Pept_U32_collagenase"/>
</dbReference>
<accession>A0A1T4XHH7</accession>
<sequence length="791" mass="88225">MVELLAPAGDFESLKAAVLNGADAVYIGGKEFSARQFAGNFDRDEIIEAVRFCHAYNCKVYVTVNTLLRNDELLSALNYASFLYGAGVDAIIIQDIGFLKLLRENLPEFEVHASTQMTAHSLDAVNLLYDMGVKRVVLSRELSLEEIKHITKNTKAEIEVFVHGALCISFSGQCLFSSLIGGRSGNRGRCAQPCRMEYILDDKHRAYHLSPKDLSTLTFINEIVSMGVASLKIEGRMKRPEYVAVVVDAYKKALEGRLTSRDVENVTQIFNRGGFTSAFLKGREGSDMMSYERPKNWGTYLGKVVKVSGKFVDILLDNELSVGDGIEIFGKEKGAPVTSIKVLGENVESAQKGDIAQVFLEGAQKGDVIYKSLDAKLISSALESFKGKDIKKIPIYGKFIAHLSSDTKLLVENKQGVIGEAVCEPPQVPLKTPTSRGKIEEYLNKTGDSPFYFENIDIDMDENIALSASKINFLRREAIKNLLDNLQNSKGTKNISIVLKSFDKKIFPKIAVKTGRADIVKASLDAGCDVVFFGGDNLRINSNDYDETLNIFKENDKVYPLYPEIIVENLDKIKENALKIKSFGVNKALCGNMGLYSFLSRNGFDVYLDRGFNIFNSSALDAFENAGGILSLELNLKQLKYLIEKTEKSTLVTVYGRSKLMVSRQCIIGSSMGHGKYKCPNICKNSIHYIKDRKGEKFPVITDYNCKSHIYNSKILCMIENMRDICRMNSDYIVLDFLDESYSDAYLTVSAFKEGIIKAEKNDFSLSPDMESLLYKLKGNITKGHFYRGVE</sequence>
<protein>
    <submittedName>
        <fullName evidence="2">Putative protease</fullName>
    </submittedName>
</protein>
<dbReference type="EMBL" id="FUYH01000009">
    <property type="protein sequence ID" value="SKA88966.1"/>
    <property type="molecule type" value="Genomic_DNA"/>
</dbReference>
<dbReference type="Proteomes" id="UP000190105">
    <property type="component" value="Unassembled WGS sequence"/>
</dbReference>
<dbReference type="SUPFAM" id="SSF50447">
    <property type="entry name" value="Translation proteins"/>
    <property type="match status" value="1"/>
</dbReference>
<dbReference type="OrthoDB" id="9807498at2"/>
<keyword evidence="2" id="KW-0645">Protease</keyword>
<dbReference type="AlphaFoldDB" id="A0A1T4XHH7"/>
<dbReference type="PANTHER" id="PTHR30217:SF10">
    <property type="entry name" value="23S RRNA 5-HYDROXYCYTIDINE C2501 SYNTHASE"/>
    <property type="match status" value="1"/>
</dbReference>
<dbReference type="Pfam" id="PF01136">
    <property type="entry name" value="Peptidase_U32"/>
    <property type="match status" value="2"/>
</dbReference>
<dbReference type="RefSeq" id="WP_078696487.1">
    <property type="nucleotide sequence ID" value="NZ_FUYH01000009.1"/>
</dbReference>
<proteinExistence type="predicted"/>
<gene>
    <name evidence="2" type="ORF">SAMN05443428_10955</name>
</gene>
<dbReference type="InterPro" id="IPR009000">
    <property type="entry name" value="Transl_B-barrel_sf"/>
</dbReference>
<feature type="domain" description="Peptidase U32 collagenase" evidence="1">
    <location>
        <begin position="369"/>
        <end position="485"/>
    </location>
</feature>
<reference evidence="3" key="1">
    <citation type="submission" date="2017-02" db="EMBL/GenBank/DDBJ databases">
        <authorList>
            <person name="Varghese N."/>
            <person name="Submissions S."/>
        </authorList>
    </citation>
    <scope>NUCLEOTIDE SEQUENCE [LARGE SCALE GENOMIC DNA]</scope>
    <source>
        <strain evidence="3">USBA 833</strain>
    </source>
</reference>
<dbReference type="InterPro" id="IPR001539">
    <property type="entry name" value="Peptidase_U32"/>
</dbReference>
<keyword evidence="2" id="KW-0378">Hydrolase</keyword>
<name>A0A1T4XHH7_9CLOT</name>
<dbReference type="PANTHER" id="PTHR30217">
    <property type="entry name" value="PEPTIDASE U32 FAMILY"/>
    <property type="match status" value="1"/>
</dbReference>
<evidence type="ECO:0000313" key="2">
    <source>
        <dbReference type="EMBL" id="SKA88966.1"/>
    </source>
</evidence>
<dbReference type="GO" id="GO:0006508">
    <property type="term" value="P:proteolysis"/>
    <property type="evidence" value="ECO:0007669"/>
    <property type="project" value="UniProtKB-KW"/>
</dbReference>
<organism evidence="2 3">
    <name type="scientific">Caloramator quimbayensis</name>
    <dbReference type="NCBI Taxonomy" id="1147123"/>
    <lineage>
        <taxon>Bacteria</taxon>
        <taxon>Bacillati</taxon>
        <taxon>Bacillota</taxon>
        <taxon>Clostridia</taxon>
        <taxon>Eubacteriales</taxon>
        <taxon>Clostridiaceae</taxon>
        <taxon>Caloramator</taxon>
    </lineage>
</organism>
<dbReference type="STRING" id="1147123.SAMN05443428_10955"/>
<dbReference type="InterPro" id="IPR051454">
    <property type="entry name" value="RNA/ubiquinone_mod_enzymes"/>
</dbReference>
<evidence type="ECO:0000313" key="3">
    <source>
        <dbReference type="Proteomes" id="UP000190105"/>
    </source>
</evidence>
<evidence type="ECO:0000259" key="1">
    <source>
        <dbReference type="Pfam" id="PF12392"/>
    </source>
</evidence>
<dbReference type="GO" id="GO:0008233">
    <property type="term" value="F:peptidase activity"/>
    <property type="evidence" value="ECO:0007669"/>
    <property type="project" value="UniProtKB-KW"/>
</dbReference>
<keyword evidence="3" id="KW-1185">Reference proteome</keyword>